<organism evidence="1 2">
    <name type="scientific">Nonomuraea polychroma</name>
    <dbReference type="NCBI Taxonomy" id="46176"/>
    <lineage>
        <taxon>Bacteria</taxon>
        <taxon>Bacillati</taxon>
        <taxon>Actinomycetota</taxon>
        <taxon>Actinomycetes</taxon>
        <taxon>Streptosporangiales</taxon>
        <taxon>Streptosporangiaceae</taxon>
        <taxon>Nonomuraea</taxon>
    </lineage>
</organism>
<dbReference type="EMBL" id="SAUN01000001">
    <property type="protein sequence ID" value="RVX46457.1"/>
    <property type="molecule type" value="Genomic_DNA"/>
</dbReference>
<gene>
    <name evidence="1" type="ORF">EDD27_9343</name>
</gene>
<sequence length="186" mass="21126">MPSAVSWIIELIPPQSTPRSRSWEPVENELGTPLPTDYKQLADIYGAGLFDETIWLLEPGCHHEIYDLNLASVVKERDEVLADLWEFEDKPAELHEDGARVLPWAFCEGSGHFLYWLLQPGQAPDDWTVMLNEGRGPEWESHRLSCSRFLFAAMTGDIDSFYFDGPLATTHRFQPIRDCTVFGSGP</sequence>
<protein>
    <recommendedName>
        <fullName evidence="3">SUKH superfamily protein</fullName>
    </recommendedName>
</protein>
<reference evidence="1 2" key="1">
    <citation type="submission" date="2019-01" db="EMBL/GenBank/DDBJ databases">
        <title>Sequencing the genomes of 1000 actinobacteria strains.</title>
        <authorList>
            <person name="Klenk H.-P."/>
        </authorList>
    </citation>
    <scope>NUCLEOTIDE SEQUENCE [LARGE SCALE GENOMIC DNA]</scope>
    <source>
        <strain evidence="1 2">DSM 43925</strain>
    </source>
</reference>
<dbReference type="Proteomes" id="UP000284824">
    <property type="component" value="Unassembled WGS sequence"/>
</dbReference>
<dbReference type="SUPFAM" id="SSF160631">
    <property type="entry name" value="SMI1/KNR4-like"/>
    <property type="match status" value="1"/>
</dbReference>
<keyword evidence="2" id="KW-1185">Reference proteome</keyword>
<dbReference type="RefSeq" id="WP_127938638.1">
    <property type="nucleotide sequence ID" value="NZ_SAUN01000001.1"/>
</dbReference>
<evidence type="ECO:0008006" key="3">
    <source>
        <dbReference type="Google" id="ProtNLM"/>
    </source>
</evidence>
<proteinExistence type="predicted"/>
<dbReference type="OrthoDB" id="5572373at2"/>
<accession>A0A438ML40</accession>
<comment type="caution">
    <text evidence="1">The sequence shown here is derived from an EMBL/GenBank/DDBJ whole genome shotgun (WGS) entry which is preliminary data.</text>
</comment>
<name>A0A438ML40_9ACTN</name>
<evidence type="ECO:0000313" key="2">
    <source>
        <dbReference type="Proteomes" id="UP000284824"/>
    </source>
</evidence>
<dbReference type="AlphaFoldDB" id="A0A438ML40"/>
<evidence type="ECO:0000313" key="1">
    <source>
        <dbReference type="EMBL" id="RVX46457.1"/>
    </source>
</evidence>
<dbReference type="InterPro" id="IPR037883">
    <property type="entry name" value="Knr4/Smi1-like_sf"/>
</dbReference>